<proteinExistence type="predicted"/>
<dbReference type="InterPro" id="IPR019734">
    <property type="entry name" value="TPR_rpt"/>
</dbReference>
<dbReference type="PANTHER" id="PTHR47691">
    <property type="entry name" value="REGULATOR-RELATED"/>
    <property type="match status" value="1"/>
</dbReference>
<dbReference type="AlphaFoldDB" id="A0A3P3VLY3"/>
<evidence type="ECO:0000259" key="4">
    <source>
        <dbReference type="PROSITE" id="PS51755"/>
    </source>
</evidence>
<name>A0A3P3VLY3_9GAMM</name>
<organism evidence="5 6">
    <name type="scientific">Aestuariirhabdus litorea</name>
    <dbReference type="NCBI Taxonomy" id="2528527"/>
    <lineage>
        <taxon>Bacteria</taxon>
        <taxon>Pseudomonadati</taxon>
        <taxon>Pseudomonadota</taxon>
        <taxon>Gammaproteobacteria</taxon>
        <taxon>Oceanospirillales</taxon>
        <taxon>Aestuariirhabdaceae</taxon>
        <taxon>Aestuariirhabdus</taxon>
    </lineage>
</organism>
<dbReference type="CDD" id="cd00383">
    <property type="entry name" value="trans_reg_C"/>
    <property type="match status" value="1"/>
</dbReference>
<dbReference type="Pfam" id="PF00486">
    <property type="entry name" value="Trans_reg_C"/>
    <property type="match status" value="1"/>
</dbReference>
<dbReference type="Gene3D" id="1.25.40.10">
    <property type="entry name" value="Tetratricopeptide repeat domain"/>
    <property type="match status" value="1"/>
</dbReference>
<keyword evidence="1 3" id="KW-0238">DNA-binding</keyword>
<sequence>MLYRFSNIQIDSERFELLRDGVPVAVEPRVFDLLLHLVAHPMVLFSHDELVAAVWEGRCVSDATVASALKNARKALGDDGRTQRYIKTVHGRGVRFQLAPDEVASTDGSPPSKTSAEVSGTATPSLLVMPFAHDTQVLPMTHCAQGLQADLQALLTRIPLLRIHTLGRSEVPEASARQWCQRQGVDFLLEGSARQTHEGVRVNLSLTDVASGCLLWAEPFEVRLSERGVPERELSNSVLAKLEPQLVKAMLSATSSAGELSPTGLYIRASGELATRGWHRDTFEEAAGLLRRCLQQQPGFTLARSYLALVLALGGRFGLLEDSEALRQEALAAAERSMDEENSDSTVLGFAGCALADLGHVDRAKRILHNALDISAANAQAWAALGSVFLMQRNPSEAVRCLRKSIELSPLDSRLSLWGSVLALALFLNNEPQAAMEQAEWACRRDDRIYFPHVVLAAVASFSDELPRMQRALKEARRIKPDLSAHEVSCLLGRQLGQALLAAEAAYSRSSPELH</sequence>
<dbReference type="InterPro" id="IPR011990">
    <property type="entry name" value="TPR-like_helical_dom_sf"/>
</dbReference>
<dbReference type="PROSITE" id="PS51755">
    <property type="entry name" value="OMPR_PHOB"/>
    <property type="match status" value="1"/>
</dbReference>
<evidence type="ECO:0000256" key="2">
    <source>
        <dbReference type="PROSITE-ProRule" id="PRU00339"/>
    </source>
</evidence>
<dbReference type="SMART" id="SM00028">
    <property type="entry name" value="TPR"/>
    <property type="match status" value="2"/>
</dbReference>
<dbReference type="InterPro" id="IPR016032">
    <property type="entry name" value="Sig_transdc_resp-reg_C-effctor"/>
</dbReference>
<reference evidence="5 6" key="2">
    <citation type="submission" date="2018-12" db="EMBL/GenBank/DDBJ databases">
        <title>Simiduia agarivorans gen. nov., sp. nov., a marine, agarolytic bacterium isolated from shallow coastal water from Keelung, Taiwan.</title>
        <authorList>
            <person name="Shieh W.Y."/>
        </authorList>
    </citation>
    <scope>NUCLEOTIDE SEQUENCE [LARGE SCALE GENOMIC DNA]</scope>
    <source>
        <strain evidence="5 6">GTF-13</strain>
    </source>
</reference>
<feature type="repeat" description="TPR" evidence="2">
    <location>
        <begin position="379"/>
        <end position="412"/>
    </location>
</feature>
<gene>
    <name evidence="5" type="ORF">D0544_01075</name>
</gene>
<feature type="DNA-binding region" description="OmpR/PhoB-type" evidence="3">
    <location>
        <begin position="1"/>
        <end position="98"/>
    </location>
</feature>
<dbReference type="InterPro" id="IPR036388">
    <property type="entry name" value="WH-like_DNA-bd_sf"/>
</dbReference>
<dbReference type="SUPFAM" id="SSF48452">
    <property type="entry name" value="TPR-like"/>
    <property type="match status" value="1"/>
</dbReference>
<dbReference type="InterPro" id="IPR001867">
    <property type="entry name" value="OmpR/PhoB-type_DNA-bd"/>
</dbReference>
<dbReference type="GO" id="GO:0000160">
    <property type="term" value="P:phosphorelay signal transduction system"/>
    <property type="evidence" value="ECO:0007669"/>
    <property type="project" value="InterPro"/>
</dbReference>
<dbReference type="PANTHER" id="PTHR47691:SF3">
    <property type="entry name" value="HTH-TYPE TRANSCRIPTIONAL REGULATOR RV0890C-RELATED"/>
    <property type="match status" value="1"/>
</dbReference>
<evidence type="ECO:0000256" key="1">
    <source>
        <dbReference type="ARBA" id="ARBA00023125"/>
    </source>
</evidence>
<comment type="caution">
    <text evidence="5">The sequence shown here is derived from an EMBL/GenBank/DDBJ whole genome shotgun (WGS) entry which is preliminary data.</text>
</comment>
<reference evidence="5 6" key="1">
    <citation type="submission" date="2018-08" db="EMBL/GenBank/DDBJ databases">
        <authorList>
            <person name="Khan S.A."/>
        </authorList>
    </citation>
    <scope>NUCLEOTIDE SEQUENCE [LARGE SCALE GENOMIC DNA]</scope>
    <source>
        <strain evidence="5 6">GTF-13</strain>
    </source>
</reference>
<dbReference type="SUPFAM" id="SSF46894">
    <property type="entry name" value="C-terminal effector domain of the bipartite response regulators"/>
    <property type="match status" value="1"/>
</dbReference>
<dbReference type="EMBL" id="QWEZ01000001">
    <property type="protein sequence ID" value="RRJ83745.1"/>
    <property type="molecule type" value="Genomic_DNA"/>
</dbReference>
<keyword evidence="6" id="KW-1185">Reference proteome</keyword>
<dbReference type="GO" id="GO:0003677">
    <property type="term" value="F:DNA binding"/>
    <property type="evidence" value="ECO:0007669"/>
    <property type="project" value="UniProtKB-UniRule"/>
</dbReference>
<dbReference type="Proteomes" id="UP000280792">
    <property type="component" value="Unassembled WGS sequence"/>
</dbReference>
<protein>
    <recommendedName>
        <fullName evidence="4">OmpR/PhoB-type domain-containing protein</fullName>
    </recommendedName>
</protein>
<evidence type="ECO:0000313" key="6">
    <source>
        <dbReference type="Proteomes" id="UP000280792"/>
    </source>
</evidence>
<dbReference type="PROSITE" id="PS50005">
    <property type="entry name" value="TPR"/>
    <property type="match status" value="1"/>
</dbReference>
<feature type="domain" description="OmpR/PhoB-type" evidence="4">
    <location>
        <begin position="1"/>
        <end position="98"/>
    </location>
</feature>
<keyword evidence="2" id="KW-0802">TPR repeat</keyword>
<dbReference type="RefSeq" id="WP_125014009.1">
    <property type="nucleotide sequence ID" value="NZ_QWEZ01000001.1"/>
</dbReference>
<dbReference type="GO" id="GO:0006355">
    <property type="term" value="P:regulation of DNA-templated transcription"/>
    <property type="evidence" value="ECO:0007669"/>
    <property type="project" value="InterPro"/>
</dbReference>
<evidence type="ECO:0000313" key="5">
    <source>
        <dbReference type="EMBL" id="RRJ83745.1"/>
    </source>
</evidence>
<dbReference type="Gene3D" id="1.10.10.10">
    <property type="entry name" value="Winged helix-like DNA-binding domain superfamily/Winged helix DNA-binding domain"/>
    <property type="match status" value="1"/>
</dbReference>
<accession>A0A3P3VLY3</accession>
<dbReference type="SMART" id="SM00862">
    <property type="entry name" value="Trans_reg_C"/>
    <property type="match status" value="1"/>
</dbReference>
<evidence type="ECO:0000256" key="3">
    <source>
        <dbReference type="PROSITE-ProRule" id="PRU01091"/>
    </source>
</evidence>